<dbReference type="NCBIfam" id="NF008292">
    <property type="entry name" value="PRK11072.1"/>
    <property type="match status" value="1"/>
</dbReference>
<dbReference type="InterPro" id="IPR043519">
    <property type="entry name" value="NT_sf"/>
</dbReference>
<evidence type="ECO:0000259" key="8">
    <source>
        <dbReference type="Pfam" id="PF08335"/>
    </source>
</evidence>
<dbReference type="EMBL" id="LAZR01001170">
    <property type="protein sequence ID" value="KKN49391.1"/>
    <property type="molecule type" value="Genomic_DNA"/>
</dbReference>
<comment type="caution">
    <text evidence="9">The sequence shown here is derived from an EMBL/GenBank/DDBJ whole genome shotgun (WGS) entry which is preliminary data.</text>
</comment>
<feature type="domain" description="PII-uridylyltransferase/Glutamine-synthetase adenylyltransferase" evidence="8">
    <location>
        <begin position="288"/>
        <end position="427"/>
    </location>
</feature>
<dbReference type="Gene3D" id="1.10.4050.10">
    <property type="entry name" value="Glutamine synthase adenylyltransferase GlnE"/>
    <property type="match status" value="1"/>
</dbReference>
<accession>A0A0F9TK63</accession>
<dbReference type="GO" id="GO:0005524">
    <property type="term" value="F:ATP binding"/>
    <property type="evidence" value="ECO:0007669"/>
    <property type="project" value="UniProtKB-KW"/>
</dbReference>
<dbReference type="FunFam" id="1.20.120.330:FF:000005">
    <property type="entry name" value="Bifunctional glutamine synthetase adenylyltransferase/adenylyl-removing enzyme"/>
    <property type="match status" value="1"/>
</dbReference>
<evidence type="ECO:0000256" key="3">
    <source>
        <dbReference type="ARBA" id="ARBA00022741"/>
    </source>
</evidence>
<dbReference type="GO" id="GO:0005829">
    <property type="term" value="C:cytosol"/>
    <property type="evidence" value="ECO:0007669"/>
    <property type="project" value="TreeGrafter"/>
</dbReference>
<dbReference type="Gene3D" id="1.20.120.1510">
    <property type="match status" value="1"/>
</dbReference>
<dbReference type="Gene3D" id="3.30.460.10">
    <property type="entry name" value="Beta Polymerase, domain 2"/>
    <property type="match status" value="2"/>
</dbReference>
<evidence type="ECO:0000256" key="4">
    <source>
        <dbReference type="ARBA" id="ARBA00022840"/>
    </source>
</evidence>
<keyword evidence="3" id="KW-0547">Nucleotide-binding</keyword>
<evidence type="ECO:0000256" key="6">
    <source>
        <dbReference type="ARBA" id="ARBA00023268"/>
    </source>
</evidence>
<dbReference type="CDD" id="cd05401">
    <property type="entry name" value="NT_GlnE_GlnD_like"/>
    <property type="match status" value="2"/>
</dbReference>
<dbReference type="Gene3D" id="1.20.120.330">
    <property type="entry name" value="Nucleotidyltransferases domain 2"/>
    <property type="match status" value="2"/>
</dbReference>
<dbReference type="AlphaFoldDB" id="A0A0F9TK63"/>
<dbReference type="Pfam" id="PF08335">
    <property type="entry name" value="GlnD_UR_UTase"/>
    <property type="match status" value="2"/>
</dbReference>
<proteinExistence type="inferred from homology"/>
<evidence type="ECO:0000256" key="1">
    <source>
        <dbReference type="ARBA" id="ARBA00022679"/>
    </source>
</evidence>
<feature type="domain" description="PII-uridylyltransferase/Glutamine-synthetase adenylyltransferase" evidence="8">
    <location>
        <begin position="815"/>
        <end position="901"/>
    </location>
</feature>
<evidence type="ECO:0000256" key="2">
    <source>
        <dbReference type="ARBA" id="ARBA00022695"/>
    </source>
</evidence>
<evidence type="ECO:0000256" key="5">
    <source>
        <dbReference type="ARBA" id="ARBA00022842"/>
    </source>
</evidence>
<gene>
    <name evidence="9" type="ORF">LCGC14_0643220</name>
</gene>
<dbReference type="PANTHER" id="PTHR30621:SF0">
    <property type="entry name" value="BIFUNCTIONAL GLUTAMINE SYNTHETASE ADENYLYLTRANSFERASE_ADENYLYL-REMOVING ENZYME"/>
    <property type="match status" value="1"/>
</dbReference>
<feature type="domain" description="Glutamate-ammonia ligase adenylyltransferase repeated" evidence="7">
    <location>
        <begin position="24"/>
        <end position="264"/>
    </location>
</feature>
<dbReference type="GO" id="GO:0008882">
    <property type="term" value="F:[glutamate-ammonia-ligase] adenylyltransferase activity"/>
    <property type="evidence" value="ECO:0007669"/>
    <property type="project" value="InterPro"/>
</dbReference>
<keyword evidence="5" id="KW-0460">Magnesium</keyword>
<dbReference type="InterPro" id="IPR013546">
    <property type="entry name" value="PII_UdlTrfase/GS_AdlTrfase"/>
</dbReference>
<dbReference type="SUPFAM" id="SSF81593">
    <property type="entry name" value="Nucleotidyltransferase substrate binding subunit/domain"/>
    <property type="match status" value="2"/>
</dbReference>
<evidence type="ECO:0008006" key="10">
    <source>
        <dbReference type="Google" id="ProtNLM"/>
    </source>
</evidence>
<organism evidence="9">
    <name type="scientific">marine sediment metagenome</name>
    <dbReference type="NCBI Taxonomy" id="412755"/>
    <lineage>
        <taxon>unclassified sequences</taxon>
        <taxon>metagenomes</taxon>
        <taxon>ecological metagenomes</taxon>
    </lineage>
</organism>
<dbReference type="Pfam" id="PF03710">
    <property type="entry name" value="GlnE"/>
    <property type="match status" value="2"/>
</dbReference>
<dbReference type="SUPFAM" id="SSF81301">
    <property type="entry name" value="Nucleotidyltransferase"/>
    <property type="match status" value="2"/>
</dbReference>
<name>A0A0F9TK63_9ZZZZ</name>
<protein>
    <recommendedName>
        <fullName evidence="10">Glutamate-ammonia ligase adenylyltransferase repeated domain-containing protein</fullName>
    </recommendedName>
</protein>
<keyword evidence="4" id="KW-0067">ATP-binding</keyword>
<reference evidence="9" key="1">
    <citation type="journal article" date="2015" name="Nature">
        <title>Complex archaea that bridge the gap between prokaryotes and eukaryotes.</title>
        <authorList>
            <person name="Spang A."/>
            <person name="Saw J.H."/>
            <person name="Jorgensen S.L."/>
            <person name="Zaremba-Niedzwiedzka K."/>
            <person name="Martijn J."/>
            <person name="Lind A.E."/>
            <person name="van Eijk R."/>
            <person name="Schleper C."/>
            <person name="Guy L."/>
            <person name="Ettema T.J."/>
        </authorList>
    </citation>
    <scope>NUCLEOTIDE SEQUENCE</scope>
</reference>
<keyword evidence="6" id="KW-0511">Multifunctional enzyme</keyword>
<evidence type="ECO:0000259" key="7">
    <source>
        <dbReference type="Pfam" id="PF03710"/>
    </source>
</evidence>
<keyword evidence="2" id="KW-0548">Nucleotidyltransferase</keyword>
<sequence>MSNIISASWQTLLVDNELMDSAPDVLAGSDYVAQWGERHPERAAELIASRDLFCVYSTENYSVSLANLLTNVADEATLQQQLRYFRQREMVRIIWRDLAAWADLAETVRELSALADACIQQSVRILHRWLAAEFGEPCNGQGEKQQLVVLAMGKLGAGELNLSSDVDLIFTYPDDGETQGGRKCLSNEEFFTRLGRKLIQSLDNLTVDGFVFRVDMRLRPFGESGALAASFDALEDYYQTQGREWERYAMIKARPITGDEMTKKSLTDLLRPFVYRRYLDYGVFDSLREMKSMIADQLQRKGMEDNIKLGAGGIREIEFIGQVFQLIYGGRDKPFQQRPILTVLDLLAERNCLTAYVVQDLKAAYDFLRRTEHRIQAWADKQTHLLPKDDAGRLRIAGLMGFADWDTFTNELTRHRQLVQSHFEQLLTSPQAEQAPAQSISLFNSSDEDILSYLQQLGFADPDACLTEIMGLLNNHVCRNLGPTGRERLHKLLPLLIQAAANVTNANECVSRLMPLIESIMRRSAYMALLVENPLALSQLIKLCAASPLISNQLARFPVLLDELLDPRSLYAVPERQQQVALLTQTLSAADSDDLEQQMNLLREFRQAASLHVAAADVTDLLPLMRVGDQLSELAEVQLEQVFKLSWAHLISKHGRPPCTDNDDITRSGFAILAYGKLGGLELGYGSDLDLVFIYDDMRNRGQTDGAKPIDALMFYIRLAQRMINILNTVTSSGILYEIDMRLRPNGNSGLLVASVSGFTEYQVDDAWTWEHQALVRARCIAGDSLLTQQISAIRRQVLAKQRDQNVLAVEVSDMRAKMRGQLDKSTEQCFDLKQGVGGITDIEFMVQYAVLAWSTSLPKLLIYTDNIRILETLVTMGKLSEEEGTMLANAYRFYRKLANHCVLQEMPTVVTITEVAEYQPCVKALWAQWFTET</sequence>
<dbReference type="PANTHER" id="PTHR30621">
    <property type="entry name" value="GLUTAMINE SYNTHETASE ADENYLYLTRANSFERASE"/>
    <property type="match status" value="1"/>
</dbReference>
<dbReference type="GO" id="GO:0000820">
    <property type="term" value="P:regulation of glutamine family amino acid metabolic process"/>
    <property type="evidence" value="ECO:0007669"/>
    <property type="project" value="TreeGrafter"/>
</dbReference>
<dbReference type="InterPro" id="IPR023057">
    <property type="entry name" value="GlnE"/>
</dbReference>
<evidence type="ECO:0000313" key="9">
    <source>
        <dbReference type="EMBL" id="KKN49391.1"/>
    </source>
</evidence>
<dbReference type="HAMAP" id="MF_00802">
    <property type="entry name" value="GlnE"/>
    <property type="match status" value="1"/>
</dbReference>
<feature type="domain" description="Glutamate-ammonia ligase adenylyltransferase repeated" evidence="7">
    <location>
        <begin position="538"/>
        <end position="791"/>
    </location>
</feature>
<dbReference type="InterPro" id="IPR005190">
    <property type="entry name" value="GlnE_rpt_dom"/>
</dbReference>
<dbReference type="FunFam" id="3.30.460.10:FF:000009">
    <property type="entry name" value="Bifunctional glutamine synthetase adenylyltransferase/adenylyl-removing enzyme"/>
    <property type="match status" value="2"/>
</dbReference>
<keyword evidence="1" id="KW-0808">Transferase</keyword>